<dbReference type="SMART" id="SM00356">
    <property type="entry name" value="ZnF_C3H1"/>
    <property type="match status" value="5"/>
</dbReference>
<feature type="domain" description="C3H1-type" evidence="7">
    <location>
        <begin position="275"/>
        <end position="298"/>
    </location>
</feature>
<proteinExistence type="predicted"/>
<dbReference type="InterPro" id="IPR000571">
    <property type="entry name" value="Znf_CCCH"/>
</dbReference>
<dbReference type="PANTHER" id="PTHR46156">
    <property type="entry name" value="CCCH ZINGC FINGER"/>
    <property type="match status" value="1"/>
</dbReference>
<dbReference type="PROSITE" id="PS50103">
    <property type="entry name" value="ZF_C3H1"/>
    <property type="match status" value="4"/>
</dbReference>
<feature type="compositionally biased region" description="Low complexity" evidence="6">
    <location>
        <begin position="93"/>
        <end position="119"/>
    </location>
</feature>
<gene>
    <name evidence="8" type="ORF">PCON_06307</name>
</gene>
<dbReference type="AlphaFoldDB" id="U4LQR8"/>
<organism evidence="8 9">
    <name type="scientific">Pyronema omphalodes (strain CBS 100304)</name>
    <name type="common">Pyronema confluens</name>
    <dbReference type="NCBI Taxonomy" id="1076935"/>
    <lineage>
        <taxon>Eukaryota</taxon>
        <taxon>Fungi</taxon>
        <taxon>Dikarya</taxon>
        <taxon>Ascomycota</taxon>
        <taxon>Pezizomycotina</taxon>
        <taxon>Pezizomycetes</taxon>
        <taxon>Pezizales</taxon>
        <taxon>Pyronemataceae</taxon>
        <taxon>Pyronema</taxon>
    </lineage>
</organism>
<dbReference type="Proteomes" id="UP000018144">
    <property type="component" value="Unassembled WGS sequence"/>
</dbReference>
<feature type="zinc finger region" description="C3H1-type" evidence="4">
    <location>
        <begin position="275"/>
        <end position="298"/>
    </location>
</feature>
<dbReference type="GO" id="GO:0005634">
    <property type="term" value="C:nucleus"/>
    <property type="evidence" value="ECO:0007669"/>
    <property type="project" value="TreeGrafter"/>
</dbReference>
<sequence>MSEDREALLRKISQVAGRINRHRNQSETPSVPSYRGGAALRGRGSNHWQPPRGRGHAAWAARGGGRGRGVVYNRTLVINNRTPSTGPSGGGPASAPTAAASSSTSPTTQQPQPAAAGPGWVAKNDRHMQLINTSIYDQEIQARAKAMEKTRKEKADRKAEIEKQKLQRFLQTDQGHSNHKVDINGEQYLVTAGGSKLVRVSGNSVDTPWKAVVGGVEFQRSRNGNLVRAGLVRASRLSKLVHQKSTELCKFYTIHGRCNKAQACPYVHDPEKVAICPAFLASGSCPDGNMCDLSHDPTPHRVPVCHHFVRGNCTNQDCRYAHVRVNPAAPVCRRFAMLGYCPKGSECAERHVRECPEFDEKGECSDPKCKMPHTERAGKRRAAVAAAAAAAAELAKGFSEYSDEDEEDDNSSVVSDVDSDIVGEEDLSGNRQTDDSILKEDFISF</sequence>
<evidence type="ECO:0000256" key="1">
    <source>
        <dbReference type="ARBA" id="ARBA00022723"/>
    </source>
</evidence>
<evidence type="ECO:0000313" key="8">
    <source>
        <dbReference type="EMBL" id="CCX29646.1"/>
    </source>
</evidence>
<feature type="region of interest" description="Disordered" evidence="6">
    <location>
        <begin position="79"/>
        <end position="121"/>
    </location>
</feature>
<keyword evidence="1 4" id="KW-0479">Metal-binding</keyword>
<evidence type="ECO:0000256" key="5">
    <source>
        <dbReference type="SAM" id="Coils"/>
    </source>
</evidence>
<dbReference type="eggNOG" id="KOG1492">
    <property type="taxonomic scope" value="Eukaryota"/>
</dbReference>
<keyword evidence="2 4" id="KW-0863">Zinc-finger</keyword>
<dbReference type="PANTHER" id="PTHR46156:SF1">
    <property type="entry name" value="ZINC FINGER CCCH DOMAIN-CONTAINING PROTEIN 3"/>
    <property type="match status" value="1"/>
</dbReference>
<feature type="domain" description="C3H1-type" evidence="7">
    <location>
        <begin position="326"/>
        <end position="354"/>
    </location>
</feature>
<dbReference type="SUPFAM" id="SSF90229">
    <property type="entry name" value="CCCH zinc finger"/>
    <property type="match status" value="2"/>
</dbReference>
<dbReference type="GO" id="GO:0008270">
    <property type="term" value="F:zinc ion binding"/>
    <property type="evidence" value="ECO:0007669"/>
    <property type="project" value="UniProtKB-KW"/>
</dbReference>
<evidence type="ECO:0000256" key="2">
    <source>
        <dbReference type="ARBA" id="ARBA00022771"/>
    </source>
</evidence>
<feature type="domain" description="C3H1-type" evidence="7">
    <location>
        <begin position="243"/>
        <end position="271"/>
    </location>
</feature>
<feature type="domain" description="C3H1-type" evidence="7">
    <location>
        <begin position="299"/>
        <end position="325"/>
    </location>
</feature>
<name>U4LQR8_PYROM</name>
<evidence type="ECO:0000256" key="3">
    <source>
        <dbReference type="ARBA" id="ARBA00022833"/>
    </source>
</evidence>
<feature type="compositionally biased region" description="Acidic residues" evidence="6">
    <location>
        <begin position="401"/>
        <end position="410"/>
    </location>
</feature>
<keyword evidence="9" id="KW-1185">Reference proteome</keyword>
<dbReference type="FunFam" id="4.10.1000.10:FF:000035">
    <property type="entry name" value="CCCH zinc finger protein, variant"/>
    <property type="match status" value="1"/>
</dbReference>
<protein>
    <submittedName>
        <fullName evidence="8">Similar to Zinc finger CCCH domain-containing protein C337.12 acc. no. O74823</fullName>
    </submittedName>
</protein>
<feature type="zinc finger region" description="C3H1-type" evidence="4">
    <location>
        <begin position="243"/>
        <end position="271"/>
    </location>
</feature>
<dbReference type="EMBL" id="HF935309">
    <property type="protein sequence ID" value="CCX29646.1"/>
    <property type="molecule type" value="Genomic_DNA"/>
</dbReference>
<feature type="zinc finger region" description="C3H1-type" evidence="4">
    <location>
        <begin position="299"/>
        <end position="325"/>
    </location>
</feature>
<keyword evidence="5" id="KW-0175">Coiled coil</keyword>
<dbReference type="Gene3D" id="4.10.1000.10">
    <property type="entry name" value="Zinc finger, CCCH-type"/>
    <property type="match status" value="2"/>
</dbReference>
<evidence type="ECO:0000313" key="9">
    <source>
        <dbReference type="Proteomes" id="UP000018144"/>
    </source>
</evidence>
<evidence type="ECO:0000259" key="7">
    <source>
        <dbReference type="PROSITE" id="PS50103"/>
    </source>
</evidence>
<dbReference type="OMA" id="CKRFTST"/>
<feature type="compositionally biased region" description="Acidic residues" evidence="6">
    <location>
        <begin position="417"/>
        <end position="427"/>
    </location>
</feature>
<evidence type="ECO:0000256" key="6">
    <source>
        <dbReference type="SAM" id="MobiDB-lite"/>
    </source>
</evidence>
<accession>U4LQR8</accession>
<dbReference type="InterPro" id="IPR036855">
    <property type="entry name" value="Znf_CCCH_sf"/>
</dbReference>
<keyword evidence="3 4" id="KW-0862">Zinc</keyword>
<reference evidence="8 9" key="1">
    <citation type="journal article" date="2013" name="PLoS Genet.">
        <title>The genome and development-dependent transcriptomes of Pyronema confluens: a window into fungal evolution.</title>
        <authorList>
            <person name="Traeger S."/>
            <person name="Altegoer F."/>
            <person name="Freitag M."/>
            <person name="Gabaldon T."/>
            <person name="Kempken F."/>
            <person name="Kumar A."/>
            <person name="Marcet-Houben M."/>
            <person name="Poggeler S."/>
            <person name="Stajich J.E."/>
            <person name="Nowrousian M."/>
        </authorList>
    </citation>
    <scope>NUCLEOTIDE SEQUENCE [LARGE SCALE GENOMIC DNA]</scope>
    <source>
        <strain evidence="9">CBS 100304</strain>
        <tissue evidence="8">Vegetative mycelium</tissue>
    </source>
</reference>
<feature type="region of interest" description="Disordered" evidence="6">
    <location>
        <begin position="398"/>
        <end position="434"/>
    </location>
</feature>
<feature type="zinc finger region" description="C3H1-type" evidence="4">
    <location>
        <begin position="326"/>
        <end position="354"/>
    </location>
</feature>
<feature type="region of interest" description="Disordered" evidence="6">
    <location>
        <begin position="14"/>
        <end position="66"/>
    </location>
</feature>
<dbReference type="OrthoDB" id="410307at2759"/>
<evidence type="ECO:0000256" key="4">
    <source>
        <dbReference type="PROSITE-ProRule" id="PRU00723"/>
    </source>
</evidence>
<feature type="coiled-coil region" evidence="5">
    <location>
        <begin position="144"/>
        <end position="172"/>
    </location>
</feature>
<dbReference type="STRING" id="1076935.U4LQR8"/>